<proteinExistence type="predicted"/>
<evidence type="ECO:0000313" key="2">
    <source>
        <dbReference type="Proteomes" id="UP000515158"/>
    </source>
</evidence>
<gene>
    <name evidence="3" type="primary">LOC117651103</name>
</gene>
<evidence type="ECO:0000256" key="1">
    <source>
        <dbReference type="SAM" id="MobiDB-lite"/>
    </source>
</evidence>
<dbReference type="Proteomes" id="UP000515158">
    <property type="component" value="Unplaced"/>
</dbReference>
<dbReference type="RefSeq" id="XP_034250751.1">
    <property type="nucleotide sequence ID" value="XM_034394860.1"/>
</dbReference>
<sequence>MSVFTLLKNRVEAHAGKRTPDELIPGVRYPVYSFTQRKSDYIDKKTQTHPMTLVAYVIDPKTSGKYYITLPSLYNDLDIDQVKELNDAILPGKAPVIVFYGKDGKRNDVLIHRHDEDTDECKLKSYQDNSNLRKRKHDADGDDDDQTTKKAGHSTD</sequence>
<keyword evidence="2" id="KW-1185">Reference proteome</keyword>
<protein>
    <submittedName>
        <fullName evidence="3">Uncharacterized protein LOC117651103</fullName>
    </submittedName>
</protein>
<feature type="region of interest" description="Disordered" evidence="1">
    <location>
        <begin position="122"/>
        <end position="156"/>
    </location>
</feature>
<dbReference type="OrthoDB" id="10433020at2759"/>
<name>A0A6P9A1L2_THRPL</name>
<evidence type="ECO:0000313" key="3">
    <source>
        <dbReference type="RefSeq" id="XP_034250751.1"/>
    </source>
</evidence>
<reference evidence="3" key="1">
    <citation type="submission" date="2025-08" db="UniProtKB">
        <authorList>
            <consortium name="RefSeq"/>
        </authorList>
    </citation>
    <scope>IDENTIFICATION</scope>
    <source>
        <tissue evidence="3">Total insect</tissue>
    </source>
</reference>
<accession>A0A6P9A1L2</accession>
<dbReference type="KEGG" id="tpal:117651103"/>
<dbReference type="AlphaFoldDB" id="A0A6P9A1L2"/>
<organism evidence="3">
    <name type="scientific">Thrips palmi</name>
    <name type="common">Melon thrips</name>
    <dbReference type="NCBI Taxonomy" id="161013"/>
    <lineage>
        <taxon>Eukaryota</taxon>
        <taxon>Metazoa</taxon>
        <taxon>Ecdysozoa</taxon>
        <taxon>Arthropoda</taxon>
        <taxon>Hexapoda</taxon>
        <taxon>Insecta</taxon>
        <taxon>Pterygota</taxon>
        <taxon>Neoptera</taxon>
        <taxon>Paraneoptera</taxon>
        <taxon>Thysanoptera</taxon>
        <taxon>Terebrantia</taxon>
        <taxon>Thripoidea</taxon>
        <taxon>Thripidae</taxon>
        <taxon>Thrips</taxon>
    </lineage>
</organism>
<dbReference type="GeneID" id="117651103"/>
<dbReference type="InParanoid" id="A0A6P9A1L2"/>